<accession>A0ABP3GNI4</accession>
<dbReference type="EMBL" id="BAAAEI010000006">
    <property type="protein sequence ID" value="GAA0347664.1"/>
    <property type="molecule type" value="Genomic_DNA"/>
</dbReference>
<comment type="caution">
    <text evidence="2">The sequence shown here is derived from an EMBL/GenBank/DDBJ whole genome shotgun (WGS) entry which is preliminary data.</text>
</comment>
<reference evidence="3" key="1">
    <citation type="journal article" date="2019" name="Int. J. Syst. Evol. Microbiol.">
        <title>The Global Catalogue of Microorganisms (GCM) 10K type strain sequencing project: providing services to taxonomists for standard genome sequencing and annotation.</title>
        <authorList>
            <consortium name="The Broad Institute Genomics Platform"/>
            <consortium name="The Broad Institute Genome Sequencing Center for Infectious Disease"/>
            <person name="Wu L."/>
            <person name="Ma J."/>
        </authorList>
    </citation>
    <scope>NUCLEOTIDE SEQUENCE [LARGE SCALE GENOMIC DNA]</scope>
    <source>
        <strain evidence="3">JCM 13378</strain>
    </source>
</reference>
<evidence type="ECO:0000313" key="2">
    <source>
        <dbReference type="EMBL" id="GAA0347664.1"/>
    </source>
</evidence>
<gene>
    <name evidence="2" type="ORF">GCM10009092_10050</name>
</gene>
<feature type="chain" id="PRO_5045828791" description="Solute-binding protein family 3/N-terminal domain-containing protein" evidence="1">
    <location>
        <begin position="25"/>
        <end position="304"/>
    </location>
</feature>
<keyword evidence="3" id="KW-1185">Reference proteome</keyword>
<dbReference type="SUPFAM" id="SSF53850">
    <property type="entry name" value="Periplasmic binding protein-like II"/>
    <property type="match status" value="1"/>
</dbReference>
<organism evidence="2 3">
    <name type="scientific">Bowmanella denitrificans</name>
    <dbReference type="NCBI Taxonomy" id="366582"/>
    <lineage>
        <taxon>Bacteria</taxon>
        <taxon>Pseudomonadati</taxon>
        <taxon>Pseudomonadota</taxon>
        <taxon>Gammaproteobacteria</taxon>
        <taxon>Alteromonadales</taxon>
        <taxon>Alteromonadaceae</taxon>
        <taxon>Bowmanella</taxon>
    </lineage>
</organism>
<evidence type="ECO:0000313" key="3">
    <source>
        <dbReference type="Proteomes" id="UP001501757"/>
    </source>
</evidence>
<keyword evidence="1" id="KW-0732">Signal</keyword>
<proteinExistence type="predicted"/>
<dbReference type="Proteomes" id="UP001501757">
    <property type="component" value="Unassembled WGS sequence"/>
</dbReference>
<name>A0ABP3GNI4_9ALTE</name>
<evidence type="ECO:0008006" key="4">
    <source>
        <dbReference type="Google" id="ProtNLM"/>
    </source>
</evidence>
<sequence>MEFVLRGILTLVLLACTGVTSVLAEPNAPLNWYKLDFPPYTIVNGPFKGQGLGDDIQQFIQARLSGYQHKSLLVNAARLYADLEQGKAVCTVNSDYDAQTDSRNSISLPTNIYFSYSLVSARLSNQVAPTTLSLGQLLSDQPGALLLAAGRPYQQLDRILANFQPGVHYQTRAGQSLSEGILHMLDKGRAGYTIELCSTVRYLQQNGQFEHGFDCAQIEELPFAIGRAAVTCADNAWGHKVIAQINSILLASRDSQPYRAMMQRWYVPKDPQRRSRYWQYYQDFLLDVTTNDYMPLRPPIESEH</sequence>
<evidence type="ECO:0000256" key="1">
    <source>
        <dbReference type="SAM" id="SignalP"/>
    </source>
</evidence>
<protein>
    <recommendedName>
        <fullName evidence="4">Solute-binding protein family 3/N-terminal domain-containing protein</fullName>
    </recommendedName>
</protein>
<feature type="signal peptide" evidence="1">
    <location>
        <begin position="1"/>
        <end position="24"/>
    </location>
</feature>